<feature type="compositionally biased region" description="Polar residues" evidence="1">
    <location>
        <begin position="63"/>
        <end position="81"/>
    </location>
</feature>
<accession>A0A914YHS2</accession>
<feature type="compositionally biased region" description="Polar residues" evidence="1">
    <location>
        <begin position="9"/>
        <end position="19"/>
    </location>
</feature>
<feature type="compositionally biased region" description="Low complexity" evidence="1">
    <location>
        <begin position="27"/>
        <end position="36"/>
    </location>
</feature>
<feature type="compositionally biased region" description="Polar residues" evidence="1">
    <location>
        <begin position="119"/>
        <end position="130"/>
    </location>
</feature>
<organism evidence="2 3">
    <name type="scientific">Panagrolaimus superbus</name>
    <dbReference type="NCBI Taxonomy" id="310955"/>
    <lineage>
        <taxon>Eukaryota</taxon>
        <taxon>Metazoa</taxon>
        <taxon>Ecdysozoa</taxon>
        <taxon>Nematoda</taxon>
        <taxon>Chromadorea</taxon>
        <taxon>Rhabditida</taxon>
        <taxon>Tylenchina</taxon>
        <taxon>Panagrolaimomorpha</taxon>
        <taxon>Panagrolaimoidea</taxon>
        <taxon>Panagrolaimidae</taxon>
        <taxon>Panagrolaimus</taxon>
    </lineage>
</organism>
<evidence type="ECO:0000313" key="3">
    <source>
        <dbReference type="WBParaSite" id="PSU_v2.g18343.t1"/>
    </source>
</evidence>
<dbReference type="WBParaSite" id="PSU_v2.g18343.t1">
    <property type="protein sequence ID" value="PSU_v2.g18343.t1"/>
    <property type="gene ID" value="PSU_v2.g18343"/>
</dbReference>
<evidence type="ECO:0000256" key="1">
    <source>
        <dbReference type="SAM" id="MobiDB-lite"/>
    </source>
</evidence>
<reference evidence="3" key="1">
    <citation type="submission" date="2022-11" db="UniProtKB">
        <authorList>
            <consortium name="WormBaseParasite"/>
        </authorList>
    </citation>
    <scope>IDENTIFICATION</scope>
</reference>
<name>A0A914YHS2_9BILA</name>
<dbReference type="Proteomes" id="UP000887577">
    <property type="component" value="Unplaced"/>
</dbReference>
<feature type="compositionally biased region" description="Pro residues" evidence="1">
    <location>
        <begin position="37"/>
        <end position="48"/>
    </location>
</feature>
<dbReference type="AlphaFoldDB" id="A0A914YHS2"/>
<feature type="region of interest" description="Disordered" evidence="1">
    <location>
        <begin position="1"/>
        <end position="156"/>
    </location>
</feature>
<sequence>MTRRISRSDYLQSRNNVISQRKPKRIASSSAARLLPSQPPPPLPPPVTIEPYFEQVQEEKGGETSSNSSAPIIVQDQQNLPSGRAYHPSSSGATGWQASATIPPRTPSQNEFFRDQRFRFSTSPRRQVSNIRGGGALNAEGLQKHPSYLAYRRGKL</sequence>
<proteinExistence type="predicted"/>
<protein>
    <submittedName>
        <fullName evidence="3">Uncharacterized protein</fullName>
    </submittedName>
</protein>
<keyword evidence="2" id="KW-1185">Reference proteome</keyword>
<feature type="compositionally biased region" description="Polar residues" evidence="1">
    <location>
        <begin position="88"/>
        <end position="100"/>
    </location>
</feature>
<evidence type="ECO:0000313" key="2">
    <source>
        <dbReference type="Proteomes" id="UP000887577"/>
    </source>
</evidence>